<reference evidence="8 9" key="1">
    <citation type="submission" date="2020-08" db="EMBL/GenBank/DDBJ databases">
        <title>Genomic Encyclopedia of Type Strains, Phase IV (KMG-IV): sequencing the most valuable type-strain genomes for metagenomic binning, comparative biology and taxonomic classification.</title>
        <authorList>
            <person name="Goeker M."/>
        </authorList>
    </citation>
    <scope>NUCLEOTIDE SEQUENCE [LARGE SCALE GENOMIC DNA]</scope>
    <source>
        <strain evidence="8 9">DSM 25897</strain>
    </source>
</reference>
<evidence type="ECO:0000256" key="6">
    <source>
        <dbReference type="PROSITE-ProRule" id="PRU00433"/>
    </source>
</evidence>
<dbReference type="InterPro" id="IPR009056">
    <property type="entry name" value="Cyt_c-like_dom"/>
</dbReference>
<evidence type="ECO:0000256" key="2">
    <source>
        <dbReference type="ARBA" id="ARBA00022617"/>
    </source>
</evidence>
<accession>A0A7W7Y1N8</accession>
<keyword evidence="2 6" id="KW-0349">Heme</keyword>
<organism evidence="8 9">
    <name type="scientific">Rehaibacterium terrae</name>
    <dbReference type="NCBI Taxonomy" id="1341696"/>
    <lineage>
        <taxon>Bacteria</taxon>
        <taxon>Pseudomonadati</taxon>
        <taxon>Pseudomonadota</taxon>
        <taxon>Gammaproteobacteria</taxon>
        <taxon>Lysobacterales</taxon>
        <taxon>Lysobacteraceae</taxon>
        <taxon>Rehaibacterium</taxon>
    </lineage>
</organism>
<dbReference type="Gene3D" id="1.10.760.10">
    <property type="entry name" value="Cytochrome c-like domain"/>
    <property type="match status" value="1"/>
</dbReference>
<keyword evidence="9" id="KW-1185">Reference proteome</keyword>
<keyword evidence="4" id="KW-0249">Electron transport</keyword>
<keyword evidence="3 6" id="KW-0479">Metal-binding</keyword>
<dbReference type="AlphaFoldDB" id="A0A7W7Y1N8"/>
<sequence length="158" mass="16141">MAIAFLVLVTIALIYVASRLHGSAPREASPVAEQRTLERIRPAGAVYAGETGAAAMAAAAEAARAAAASQVAFGGSTDGELIYTNACAACHGSGAGGAPKLERAAWNARLAQGMDTLIRHAIEGFQGSAGLMPARGGNPALTDEQVEASVRWMVDHLQ</sequence>
<proteinExistence type="predicted"/>
<dbReference type="PANTHER" id="PTHR40942">
    <property type="match status" value="1"/>
</dbReference>
<dbReference type="PANTHER" id="PTHR40942:SF2">
    <property type="entry name" value="CYTOCHROME-RELATED"/>
    <property type="match status" value="1"/>
</dbReference>
<dbReference type="PRINTS" id="PR00607">
    <property type="entry name" value="CYTCHROMECIE"/>
</dbReference>
<feature type="domain" description="Cytochrome c" evidence="7">
    <location>
        <begin position="74"/>
        <end position="157"/>
    </location>
</feature>
<evidence type="ECO:0000259" key="7">
    <source>
        <dbReference type="PROSITE" id="PS51007"/>
    </source>
</evidence>
<dbReference type="InterPro" id="IPR036909">
    <property type="entry name" value="Cyt_c-like_dom_sf"/>
</dbReference>
<keyword evidence="1" id="KW-0813">Transport</keyword>
<comment type="caution">
    <text evidence="8">The sequence shown here is derived from an EMBL/GenBank/DDBJ whole genome shotgun (WGS) entry which is preliminary data.</text>
</comment>
<dbReference type="InterPro" id="IPR002323">
    <property type="entry name" value="Cyt_CIE"/>
</dbReference>
<keyword evidence="5 6" id="KW-0408">Iron</keyword>
<evidence type="ECO:0000256" key="4">
    <source>
        <dbReference type="ARBA" id="ARBA00022982"/>
    </source>
</evidence>
<dbReference type="GO" id="GO:0005506">
    <property type="term" value="F:iron ion binding"/>
    <property type="evidence" value="ECO:0007669"/>
    <property type="project" value="InterPro"/>
</dbReference>
<dbReference type="EMBL" id="JACHHX010000020">
    <property type="protein sequence ID" value="MBB5016464.1"/>
    <property type="molecule type" value="Genomic_DNA"/>
</dbReference>
<evidence type="ECO:0000256" key="1">
    <source>
        <dbReference type="ARBA" id="ARBA00022448"/>
    </source>
</evidence>
<evidence type="ECO:0000313" key="8">
    <source>
        <dbReference type="EMBL" id="MBB5016464.1"/>
    </source>
</evidence>
<gene>
    <name evidence="8" type="ORF">HNQ58_002379</name>
</gene>
<evidence type="ECO:0000256" key="3">
    <source>
        <dbReference type="ARBA" id="ARBA00022723"/>
    </source>
</evidence>
<dbReference type="PROSITE" id="PS51007">
    <property type="entry name" value="CYTC"/>
    <property type="match status" value="1"/>
</dbReference>
<evidence type="ECO:0000256" key="5">
    <source>
        <dbReference type="ARBA" id="ARBA00023004"/>
    </source>
</evidence>
<dbReference type="GO" id="GO:0020037">
    <property type="term" value="F:heme binding"/>
    <property type="evidence" value="ECO:0007669"/>
    <property type="project" value="InterPro"/>
</dbReference>
<dbReference type="SUPFAM" id="SSF46626">
    <property type="entry name" value="Cytochrome c"/>
    <property type="match status" value="1"/>
</dbReference>
<dbReference type="Proteomes" id="UP000519004">
    <property type="component" value="Unassembled WGS sequence"/>
</dbReference>
<dbReference type="Pfam" id="PF13442">
    <property type="entry name" value="Cytochrome_CBB3"/>
    <property type="match status" value="1"/>
</dbReference>
<evidence type="ECO:0000313" key="9">
    <source>
        <dbReference type="Proteomes" id="UP000519004"/>
    </source>
</evidence>
<name>A0A7W7Y1N8_9GAMM</name>
<protein>
    <submittedName>
        <fullName evidence="8">Cytochrome c5</fullName>
    </submittedName>
</protein>
<dbReference type="GO" id="GO:0009055">
    <property type="term" value="F:electron transfer activity"/>
    <property type="evidence" value="ECO:0007669"/>
    <property type="project" value="InterPro"/>
</dbReference>